<dbReference type="RefSeq" id="WP_073294812.1">
    <property type="nucleotide sequence ID" value="NZ_FRAV01000027.1"/>
</dbReference>
<dbReference type="Pfam" id="PF13181">
    <property type="entry name" value="TPR_8"/>
    <property type="match status" value="1"/>
</dbReference>
<keyword evidence="9" id="KW-1185">Reference proteome</keyword>
<accession>A0A1M7E8G6</accession>
<evidence type="ECO:0000256" key="3">
    <source>
        <dbReference type="ARBA" id="ARBA00022737"/>
    </source>
</evidence>
<dbReference type="Proteomes" id="UP000184364">
    <property type="component" value="Unassembled WGS sequence"/>
</dbReference>
<keyword evidence="4" id="KW-0802">TPR repeat</keyword>
<proteinExistence type="inferred from homology"/>
<keyword evidence="6" id="KW-0812">Transmembrane</keyword>
<dbReference type="InterPro" id="IPR011990">
    <property type="entry name" value="TPR-like_helical_dom_sf"/>
</dbReference>
<sequence>MKKEILFLLLFSFMASNAQNYTLPILDSINNEYADKSEIENALKFNFKALESCKKTGNSECIVATNIRIGFHMSTLGKLTESLFYLREAQKESKEIKNPILISRLYNAFGVTYADLGLFKESNKNLNAALKEAEKISNQQQKISFTTYSYSWKWYNFTMLNEIDSMQVARNKCLQLLEDPITYAQAADWFIEKKKNLDSAEYYLRKSMDLAKKSKIVTEISTPLLVYGNLYAAKNDHGKALEYYLKSLKGYQKAKNRDEIRNLYKKIAETYEFLNNLEKSKEFSNRFMSLNDSIKTEEKKTLSAVIENMIEERDDEREAEKNKYYFIVAAILIIALICIYFIRRISFNKQVKKDSIIEEKSQETKKMKLQINSSFKEVMQLAKSGDPFFLIRFTEVYPDFIEKIKIQNPNLSGHDLKFCAFLRLNLSSKEISQYENTTIRTVETKRYRLKKKLGLSAETNLHMWILEL</sequence>
<evidence type="ECO:0000256" key="7">
    <source>
        <dbReference type="SAM" id="SignalP"/>
    </source>
</evidence>
<evidence type="ECO:0000256" key="6">
    <source>
        <dbReference type="SAM" id="Phobius"/>
    </source>
</evidence>
<organism evidence="8 9">
    <name type="scientific">Chryseobacterium polytrichastri</name>
    <dbReference type="NCBI Taxonomy" id="1302687"/>
    <lineage>
        <taxon>Bacteria</taxon>
        <taxon>Pseudomonadati</taxon>
        <taxon>Bacteroidota</taxon>
        <taxon>Flavobacteriia</taxon>
        <taxon>Flavobacteriales</taxon>
        <taxon>Weeksellaceae</taxon>
        <taxon>Chryseobacterium group</taxon>
        <taxon>Chryseobacterium</taxon>
    </lineage>
</organism>
<dbReference type="InterPro" id="IPR051476">
    <property type="entry name" value="Bac_ResReg_Asp_Phosphatase"/>
</dbReference>
<feature type="chain" id="PRO_5012229611" evidence="7">
    <location>
        <begin position="19"/>
        <end position="468"/>
    </location>
</feature>
<dbReference type="PANTHER" id="PTHR46630:SF1">
    <property type="entry name" value="TETRATRICOPEPTIDE REPEAT PROTEIN 29"/>
    <property type="match status" value="1"/>
</dbReference>
<keyword evidence="6" id="KW-1133">Transmembrane helix</keyword>
<dbReference type="GO" id="GO:0006355">
    <property type="term" value="P:regulation of DNA-templated transcription"/>
    <property type="evidence" value="ECO:0007669"/>
    <property type="project" value="InterPro"/>
</dbReference>
<keyword evidence="6" id="KW-0472">Membrane</keyword>
<dbReference type="InterPro" id="IPR019734">
    <property type="entry name" value="TPR_rpt"/>
</dbReference>
<dbReference type="OrthoDB" id="1017207at2"/>
<dbReference type="GO" id="GO:0003677">
    <property type="term" value="F:DNA binding"/>
    <property type="evidence" value="ECO:0007669"/>
    <property type="project" value="InterPro"/>
</dbReference>
<dbReference type="SUPFAM" id="SSF48452">
    <property type="entry name" value="TPR-like"/>
    <property type="match status" value="2"/>
</dbReference>
<gene>
    <name evidence="8" type="ORF">SAMN05444267_102734</name>
</gene>
<evidence type="ECO:0000256" key="1">
    <source>
        <dbReference type="ARBA" id="ARBA00004496"/>
    </source>
</evidence>
<evidence type="ECO:0000256" key="5">
    <source>
        <dbReference type="ARBA" id="ARBA00038253"/>
    </source>
</evidence>
<protein>
    <submittedName>
        <fullName evidence="8">Tetratricopeptide repeat-containing protein</fullName>
    </submittedName>
</protein>
<dbReference type="InterPro" id="IPR016032">
    <property type="entry name" value="Sig_transdc_resp-reg_C-effctor"/>
</dbReference>
<reference evidence="9" key="1">
    <citation type="submission" date="2016-11" db="EMBL/GenBank/DDBJ databases">
        <authorList>
            <person name="Varghese N."/>
            <person name="Submissions S."/>
        </authorList>
    </citation>
    <scope>NUCLEOTIDE SEQUENCE [LARGE SCALE GENOMIC DNA]</scope>
    <source>
        <strain evidence="9">DSM 26899</strain>
    </source>
</reference>
<dbReference type="AlphaFoldDB" id="A0A1M7E8G6"/>
<keyword evidence="3" id="KW-0677">Repeat</keyword>
<comment type="subcellular location">
    <subcellularLocation>
        <location evidence="1">Cytoplasm</location>
    </subcellularLocation>
</comment>
<evidence type="ECO:0000256" key="4">
    <source>
        <dbReference type="ARBA" id="ARBA00022803"/>
    </source>
</evidence>
<evidence type="ECO:0000256" key="2">
    <source>
        <dbReference type="ARBA" id="ARBA00022490"/>
    </source>
</evidence>
<dbReference type="Gene3D" id="1.25.40.10">
    <property type="entry name" value="Tetratricopeptide repeat domain"/>
    <property type="match status" value="2"/>
</dbReference>
<name>A0A1M7E8G6_9FLAO</name>
<dbReference type="SUPFAM" id="SSF46894">
    <property type="entry name" value="C-terminal effector domain of the bipartite response regulators"/>
    <property type="match status" value="1"/>
</dbReference>
<keyword evidence="7" id="KW-0732">Signal</keyword>
<feature type="signal peptide" evidence="7">
    <location>
        <begin position="1"/>
        <end position="18"/>
    </location>
</feature>
<keyword evidence="2" id="KW-0963">Cytoplasm</keyword>
<dbReference type="PANTHER" id="PTHR46630">
    <property type="entry name" value="TETRATRICOPEPTIDE REPEAT PROTEIN 29"/>
    <property type="match status" value="1"/>
</dbReference>
<dbReference type="EMBL" id="FRAV01000027">
    <property type="protein sequence ID" value="SHL88062.1"/>
    <property type="molecule type" value="Genomic_DNA"/>
</dbReference>
<evidence type="ECO:0000313" key="9">
    <source>
        <dbReference type="Proteomes" id="UP000184364"/>
    </source>
</evidence>
<comment type="similarity">
    <text evidence="5">Belongs to the Rap family.</text>
</comment>
<evidence type="ECO:0000313" key="8">
    <source>
        <dbReference type="EMBL" id="SHL88062.1"/>
    </source>
</evidence>
<dbReference type="GO" id="GO:0005737">
    <property type="term" value="C:cytoplasm"/>
    <property type="evidence" value="ECO:0007669"/>
    <property type="project" value="UniProtKB-SubCell"/>
</dbReference>
<feature type="transmembrane region" description="Helical" evidence="6">
    <location>
        <begin position="324"/>
        <end position="342"/>
    </location>
</feature>
<dbReference type="STRING" id="1302687.SAMN05444267_102734"/>